<sequence length="219" mass="24607">MTLTSNEKRAQRRQECREALVAHIHERLGLKVPPNRVRLQPRSEDGYAWSVAEGYEYLLATSLSNGSVGRYGSIIDNLGRSIEAIHPKTLVPSCTNQNSNPSTTSPIPQVENGSFTATIRRLECENEELTDELDQAQSRSNALLMKVEEWKTRAQAMEEQLRESQSLVARLDEELREAQGGMAKAVKLLQSFRAHEEPQSRGSENPICYDAARSPSREK</sequence>
<keyword evidence="1" id="KW-0175">Coiled coil</keyword>
<dbReference type="RefSeq" id="XP_056524120.1">
    <property type="nucleotide sequence ID" value="XM_056662007.1"/>
</dbReference>
<accession>A0A9W9HB57</accession>
<dbReference type="EMBL" id="JAPQKL010000002">
    <property type="protein sequence ID" value="KAJ5142476.1"/>
    <property type="molecule type" value="Genomic_DNA"/>
</dbReference>
<feature type="coiled-coil region" evidence="1">
    <location>
        <begin position="112"/>
        <end position="177"/>
    </location>
</feature>
<evidence type="ECO:0000313" key="3">
    <source>
        <dbReference type="EMBL" id="KAJ5142476.1"/>
    </source>
</evidence>
<reference evidence="3" key="2">
    <citation type="journal article" date="2023" name="IMA Fungus">
        <title>Comparative genomic study of the Penicillium genus elucidates a diverse pangenome and 15 lateral gene transfer events.</title>
        <authorList>
            <person name="Petersen C."/>
            <person name="Sorensen T."/>
            <person name="Nielsen M.R."/>
            <person name="Sondergaard T.E."/>
            <person name="Sorensen J.L."/>
            <person name="Fitzpatrick D.A."/>
            <person name="Frisvad J.C."/>
            <person name="Nielsen K.L."/>
        </authorList>
    </citation>
    <scope>NUCLEOTIDE SEQUENCE</scope>
    <source>
        <strain evidence="3">IBT 22155</strain>
    </source>
</reference>
<organism evidence="3 4">
    <name type="scientific">Penicillium bovifimosum</name>
    <dbReference type="NCBI Taxonomy" id="126998"/>
    <lineage>
        <taxon>Eukaryota</taxon>
        <taxon>Fungi</taxon>
        <taxon>Dikarya</taxon>
        <taxon>Ascomycota</taxon>
        <taxon>Pezizomycotina</taxon>
        <taxon>Eurotiomycetes</taxon>
        <taxon>Eurotiomycetidae</taxon>
        <taxon>Eurotiales</taxon>
        <taxon>Aspergillaceae</taxon>
        <taxon>Penicillium</taxon>
    </lineage>
</organism>
<dbReference type="OrthoDB" id="5428321at2759"/>
<dbReference type="Proteomes" id="UP001149079">
    <property type="component" value="Unassembled WGS sequence"/>
</dbReference>
<evidence type="ECO:0000256" key="2">
    <source>
        <dbReference type="SAM" id="MobiDB-lite"/>
    </source>
</evidence>
<dbReference type="GeneID" id="81401177"/>
<protein>
    <submittedName>
        <fullName evidence="3">Uncharacterized protein</fullName>
    </submittedName>
</protein>
<gene>
    <name evidence="3" type="ORF">N7515_001263</name>
</gene>
<evidence type="ECO:0000256" key="1">
    <source>
        <dbReference type="SAM" id="Coils"/>
    </source>
</evidence>
<comment type="caution">
    <text evidence="3">The sequence shown here is derived from an EMBL/GenBank/DDBJ whole genome shotgun (WGS) entry which is preliminary data.</text>
</comment>
<dbReference type="AlphaFoldDB" id="A0A9W9HB57"/>
<reference evidence="3" key="1">
    <citation type="submission" date="2022-11" db="EMBL/GenBank/DDBJ databases">
        <authorList>
            <person name="Petersen C."/>
        </authorList>
    </citation>
    <scope>NUCLEOTIDE SEQUENCE</scope>
    <source>
        <strain evidence="3">IBT 22155</strain>
    </source>
</reference>
<keyword evidence="4" id="KW-1185">Reference proteome</keyword>
<feature type="region of interest" description="Disordered" evidence="2">
    <location>
        <begin position="194"/>
        <end position="219"/>
    </location>
</feature>
<name>A0A9W9HB57_9EURO</name>
<evidence type="ECO:0000313" key="4">
    <source>
        <dbReference type="Proteomes" id="UP001149079"/>
    </source>
</evidence>
<proteinExistence type="predicted"/>